<sequence length="97" mass="10916">MLQQPDTQIVEIVQDGEVLYQFDLEQASDQTIEVQYEGRVNTIEIKDHRIHMLAAECPDQTCVHMGWLDSSVPIVCLPHHLVIQFAENGNALDGMVG</sequence>
<organism evidence="1 2">
    <name type="scientific">Anaeromassilibacillus senegalensis</name>
    <dbReference type="NCBI Taxonomy" id="1673717"/>
    <lineage>
        <taxon>Bacteria</taxon>
        <taxon>Bacillati</taxon>
        <taxon>Bacillota</taxon>
        <taxon>Clostridia</taxon>
        <taxon>Eubacteriales</taxon>
        <taxon>Acutalibacteraceae</taxon>
        <taxon>Anaeromassilibacillus</taxon>
    </lineage>
</organism>
<name>A0ABS9MJL8_9FIRM</name>
<dbReference type="InterPro" id="IPR038690">
    <property type="entry name" value="NusG_2_sf"/>
</dbReference>
<dbReference type="Gene3D" id="2.60.320.10">
    <property type="entry name" value="N-utilization substance G protein NusG, insert domain"/>
    <property type="match status" value="1"/>
</dbReference>
<dbReference type="EMBL" id="JAKNHQ010000010">
    <property type="protein sequence ID" value="MCG4611007.1"/>
    <property type="molecule type" value="Genomic_DNA"/>
</dbReference>
<dbReference type="Pfam" id="PF07009">
    <property type="entry name" value="NusG_II"/>
    <property type="match status" value="1"/>
</dbReference>
<reference evidence="1 2" key="1">
    <citation type="submission" date="2022-01" db="EMBL/GenBank/DDBJ databases">
        <title>Collection of gut derived symbiotic bacterial strains cultured from healthy donors.</title>
        <authorList>
            <person name="Lin H."/>
            <person name="Kohout C."/>
            <person name="Waligurski E."/>
            <person name="Pamer E.G."/>
        </authorList>
    </citation>
    <scope>NUCLEOTIDE SEQUENCE [LARGE SCALE GENOMIC DNA]</scope>
    <source>
        <strain evidence="1 2">DFI.7.58</strain>
    </source>
</reference>
<keyword evidence="2" id="KW-1185">Reference proteome</keyword>
<dbReference type="Proteomes" id="UP001298681">
    <property type="component" value="Unassembled WGS sequence"/>
</dbReference>
<dbReference type="CDD" id="cd09846">
    <property type="entry name" value="DUF1312"/>
    <property type="match status" value="1"/>
</dbReference>
<protein>
    <submittedName>
        <fullName evidence="1">NusG domain II-containing protein</fullName>
    </submittedName>
</protein>
<gene>
    <name evidence="1" type="ORF">L0P57_08685</name>
</gene>
<comment type="caution">
    <text evidence="1">The sequence shown here is derived from an EMBL/GenBank/DDBJ whole genome shotgun (WGS) entry which is preliminary data.</text>
</comment>
<proteinExistence type="predicted"/>
<evidence type="ECO:0000313" key="1">
    <source>
        <dbReference type="EMBL" id="MCG4611007.1"/>
    </source>
</evidence>
<evidence type="ECO:0000313" key="2">
    <source>
        <dbReference type="Proteomes" id="UP001298681"/>
    </source>
</evidence>
<accession>A0ABS9MJL8</accession>